<dbReference type="Proteomes" id="UP000606499">
    <property type="component" value="Unassembled WGS sequence"/>
</dbReference>
<dbReference type="InterPro" id="IPR016473">
    <property type="entry name" value="dCMP_deaminase"/>
</dbReference>
<feature type="domain" description="CMP/dCMP-type deaminase" evidence="5">
    <location>
        <begin position="5"/>
        <end position="148"/>
    </location>
</feature>
<name>A0A923LUF7_9FIRM</name>
<feature type="binding site" evidence="4">
    <location>
        <position position="79"/>
    </location>
    <ligand>
        <name>Zn(2+)</name>
        <dbReference type="ChEBI" id="CHEBI:29105"/>
        <note>catalytic</note>
    </ligand>
</feature>
<dbReference type="GO" id="GO:0006220">
    <property type="term" value="P:pyrimidine nucleotide metabolic process"/>
    <property type="evidence" value="ECO:0007669"/>
    <property type="project" value="InterPro"/>
</dbReference>
<dbReference type="SUPFAM" id="SSF53927">
    <property type="entry name" value="Cytidine deaminase-like"/>
    <property type="match status" value="1"/>
</dbReference>
<dbReference type="EMBL" id="JACOPL010000002">
    <property type="protein sequence ID" value="MBC5724360.1"/>
    <property type="molecule type" value="Genomic_DNA"/>
</dbReference>
<dbReference type="GO" id="GO:0005737">
    <property type="term" value="C:cytoplasm"/>
    <property type="evidence" value="ECO:0007669"/>
    <property type="project" value="TreeGrafter"/>
</dbReference>
<keyword evidence="4" id="KW-0479">Metal-binding</keyword>
<dbReference type="PROSITE" id="PS51747">
    <property type="entry name" value="CYT_DCMP_DEAMINASES_2"/>
    <property type="match status" value="1"/>
</dbReference>
<evidence type="ECO:0000256" key="1">
    <source>
        <dbReference type="ARBA" id="ARBA00001947"/>
    </source>
</evidence>
<feature type="binding site" evidence="4">
    <location>
        <position position="117"/>
    </location>
    <ligand>
        <name>Zn(2+)</name>
        <dbReference type="ChEBI" id="CHEBI:29105"/>
        <note>catalytic</note>
    </ligand>
</feature>
<proteinExistence type="predicted"/>
<evidence type="ECO:0000313" key="7">
    <source>
        <dbReference type="Proteomes" id="UP000606499"/>
    </source>
</evidence>
<evidence type="ECO:0000259" key="5">
    <source>
        <dbReference type="PROSITE" id="PS51747"/>
    </source>
</evidence>
<dbReference type="Pfam" id="PF00383">
    <property type="entry name" value="dCMP_cyt_deam_1"/>
    <property type="match status" value="1"/>
</dbReference>
<dbReference type="Gene3D" id="3.40.140.10">
    <property type="entry name" value="Cytidine Deaminase, domain 2"/>
    <property type="match status" value="1"/>
</dbReference>
<evidence type="ECO:0000256" key="2">
    <source>
        <dbReference type="ARBA" id="ARBA00022801"/>
    </source>
</evidence>
<evidence type="ECO:0000313" key="6">
    <source>
        <dbReference type="EMBL" id="MBC5724360.1"/>
    </source>
</evidence>
<dbReference type="PANTHER" id="PTHR11086">
    <property type="entry name" value="DEOXYCYTIDYLATE DEAMINASE-RELATED"/>
    <property type="match status" value="1"/>
</dbReference>
<dbReference type="GO" id="GO:0008270">
    <property type="term" value="F:zinc ion binding"/>
    <property type="evidence" value="ECO:0007669"/>
    <property type="project" value="InterPro"/>
</dbReference>
<keyword evidence="4" id="KW-0862">Zinc</keyword>
<comment type="cofactor">
    <cofactor evidence="1 4">
        <name>Zn(2+)</name>
        <dbReference type="ChEBI" id="CHEBI:29105"/>
    </cofactor>
</comment>
<evidence type="ECO:0000256" key="4">
    <source>
        <dbReference type="PIRSR" id="PIRSR006019-2"/>
    </source>
</evidence>
<organism evidence="6 7">
    <name type="scientific">Agathobaculum faecis</name>
    <dbReference type="NCBI Taxonomy" id="2763013"/>
    <lineage>
        <taxon>Bacteria</taxon>
        <taxon>Bacillati</taxon>
        <taxon>Bacillota</taxon>
        <taxon>Clostridia</taxon>
        <taxon>Eubacteriales</taxon>
        <taxon>Butyricicoccaceae</taxon>
        <taxon>Agathobaculum</taxon>
    </lineage>
</organism>
<dbReference type="AlphaFoldDB" id="A0A923LUF7"/>
<dbReference type="PIRSF" id="PIRSF006019">
    <property type="entry name" value="dCMP_deaminase"/>
    <property type="match status" value="1"/>
</dbReference>
<dbReference type="InterPro" id="IPR015517">
    <property type="entry name" value="dCMP_deaminase-rel"/>
</dbReference>
<dbReference type="CDD" id="cd01286">
    <property type="entry name" value="deoxycytidylate_deaminase"/>
    <property type="match status" value="1"/>
</dbReference>
<feature type="active site" description="Proton donor" evidence="3">
    <location>
        <position position="81"/>
    </location>
</feature>
<feature type="binding site" evidence="4">
    <location>
        <position position="120"/>
    </location>
    <ligand>
        <name>Zn(2+)</name>
        <dbReference type="ChEBI" id="CHEBI:29105"/>
        <note>catalytic</note>
    </ligand>
</feature>
<dbReference type="InterPro" id="IPR035105">
    <property type="entry name" value="Deoxycytidylate_deaminase_dom"/>
</dbReference>
<evidence type="ECO:0000256" key="3">
    <source>
        <dbReference type="PIRSR" id="PIRSR006019-1"/>
    </source>
</evidence>
<reference evidence="6" key="1">
    <citation type="submission" date="2020-08" db="EMBL/GenBank/DDBJ databases">
        <title>Genome public.</title>
        <authorList>
            <person name="Liu C."/>
            <person name="Sun Q."/>
        </authorList>
    </citation>
    <scope>NUCLEOTIDE SEQUENCE</scope>
    <source>
        <strain evidence="6">NSJ-28</strain>
    </source>
</reference>
<dbReference type="GO" id="GO:0004132">
    <property type="term" value="F:dCMP deaminase activity"/>
    <property type="evidence" value="ECO:0007669"/>
    <property type="project" value="InterPro"/>
</dbReference>
<dbReference type="PANTHER" id="PTHR11086:SF18">
    <property type="entry name" value="DEOXYCYTIDYLATE DEAMINASE"/>
    <property type="match status" value="1"/>
</dbReference>
<dbReference type="InterPro" id="IPR002125">
    <property type="entry name" value="CMP_dCMP_dom"/>
</dbReference>
<dbReference type="InterPro" id="IPR016193">
    <property type="entry name" value="Cytidine_deaminase-like"/>
</dbReference>
<accession>A0A923LUF7</accession>
<comment type="caution">
    <text evidence="6">The sequence shown here is derived from an EMBL/GenBank/DDBJ whole genome shotgun (WGS) entry which is preliminary data.</text>
</comment>
<sequence>MNRRDKDNYYLDMAQVALERGTCLRRNFGAVIVKNDVIVSTGYTGAPRGRENCIDIGTCIRQKLGIPRGERYEFCRSVHAEANAIIAAPREQMLGATLYLVGRDMSTGEIMPDANSCTMCKRLIINAGIERVVIRRDNDTYDTISVRDWIYHDDVLDGRRGY</sequence>
<protein>
    <submittedName>
        <fullName evidence="6">Cytidine deaminase</fullName>
    </submittedName>
</protein>
<dbReference type="RefSeq" id="WP_054326537.1">
    <property type="nucleotide sequence ID" value="NZ_JACOPL010000002.1"/>
</dbReference>
<keyword evidence="7" id="KW-1185">Reference proteome</keyword>
<keyword evidence="2" id="KW-0378">Hydrolase</keyword>
<gene>
    <name evidence="6" type="ORF">H8S45_02605</name>
</gene>